<gene>
    <name evidence="9" type="primary">PCP1_1</name>
    <name evidence="9" type="ORF">GRS66_001911</name>
</gene>
<protein>
    <submittedName>
        <fullName evidence="9">Rhomboid protein 1</fullName>
    </submittedName>
</protein>
<dbReference type="AlphaFoldDB" id="A0A6C1DTV9"/>
<feature type="transmembrane region" description="Helical" evidence="7">
    <location>
        <begin position="276"/>
        <end position="298"/>
    </location>
</feature>
<evidence type="ECO:0000256" key="5">
    <source>
        <dbReference type="ARBA" id="ARBA00022989"/>
    </source>
</evidence>
<feature type="transmembrane region" description="Helical" evidence="7">
    <location>
        <begin position="204"/>
        <end position="226"/>
    </location>
</feature>
<dbReference type="SMR" id="A0A6C1DTV9"/>
<feature type="transmembrane region" description="Helical" evidence="7">
    <location>
        <begin position="107"/>
        <end position="125"/>
    </location>
</feature>
<dbReference type="GO" id="GO:0016020">
    <property type="term" value="C:membrane"/>
    <property type="evidence" value="ECO:0007669"/>
    <property type="project" value="UniProtKB-SubCell"/>
</dbReference>
<dbReference type="EMBL" id="CP048988">
    <property type="protein sequence ID" value="QID79634.1"/>
    <property type="molecule type" value="Genomic_DNA"/>
</dbReference>
<dbReference type="Pfam" id="PF01694">
    <property type="entry name" value="Rhomboid"/>
    <property type="match status" value="1"/>
</dbReference>
<dbReference type="GO" id="GO:0004252">
    <property type="term" value="F:serine-type endopeptidase activity"/>
    <property type="evidence" value="ECO:0007669"/>
    <property type="project" value="InterPro"/>
</dbReference>
<evidence type="ECO:0000256" key="1">
    <source>
        <dbReference type="ARBA" id="ARBA00004141"/>
    </source>
</evidence>
<dbReference type="Gene3D" id="1.20.1540.10">
    <property type="entry name" value="Rhomboid-like"/>
    <property type="match status" value="1"/>
</dbReference>
<organism evidence="9 10">
    <name type="scientific">Saccharomyces pastorianus</name>
    <name type="common">Lager yeast</name>
    <name type="synonym">Saccharomyces cerevisiae x Saccharomyces eubayanus</name>
    <dbReference type="NCBI Taxonomy" id="27292"/>
    <lineage>
        <taxon>Eukaryota</taxon>
        <taxon>Fungi</taxon>
        <taxon>Dikarya</taxon>
        <taxon>Ascomycota</taxon>
        <taxon>Saccharomycotina</taxon>
        <taxon>Saccharomycetes</taxon>
        <taxon>Saccharomycetales</taxon>
        <taxon>Saccharomycetaceae</taxon>
        <taxon>Saccharomyces</taxon>
    </lineage>
</organism>
<dbReference type="InterPro" id="IPR022764">
    <property type="entry name" value="Peptidase_S54_rhomboid_dom"/>
</dbReference>
<dbReference type="SUPFAM" id="SSF144091">
    <property type="entry name" value="Rhomboid-like"/>
    <property type="match status" value="1"/>
</dbReference>
<accession>A0A6C1DTV9</accession>
<evidence type="ECO:0000313" key="9">
    <source>
        <dbReference type="EMBL" id="QID79634.1"/>
    </source>
</evidence>
<evidence type="ECO:0000256" key="2">
    <source>
        <dbReference type="ARBA" id="ARBA00009045"/>
    </source>
</evidence>
<evidence type="ECO:0000256" key="7">
    <source>
        <dbReference type="SAM" id="Phobius"/>
    </source>
</evidence>
<reference evidence="9 10" key="1">
    <citation type="journal article" date="2019" name="BMC Genomics">
        <title>Chromosome level assembly and comparative genome analysis confirm lager-brewing yeasts originated from a single hybridization.</title>
        <authorList>
            <person name="Salazar A.N."/>
            <person name="Gorter de Vries A.R."/>
            <person name="van den Broek M."/>
            <person name="Brouwers N."/>
            <person name="de la Torre Cortes P."/>
            <person name="Kuijpers N.G.A."/>
            <person name="Daran J.G."/>
            <person name="Abeel T."/>
        </authorList>
    </citation>
    <scope>NUCLEOTIDE SEQUENCE [LARGE SCALE GENOMIC DNA]</scope>
    <source>
        <strain evidence="9 10">CBS 1483</strain>
    </source>
</reference>
<evidence type="ECO:0000313" key="10">
    <source>
        <dbReference type="Proteomes" id="UP000501346"/>
    </source>
</evidence>
<dbReference type="InterPro" id="IPR050925">
    <property type="entry name" value="Rhomboid_protease_S54"/>
</dbReference>
<dbReference type="PANTHER" id="PTHR43731:SF14">
    <property type="entry name" value="PRESENILIN-ASSOCIATED RHOMBOID-LIKE PROTEIN, MITOCHONDRIAL"/>
    <property type="match status" value="1"/>
</dbReference>
<comment type="similarity">
    <text evidence="2">Belongs to the peptidase S54 family.</text>
</comment>
<keyword evidence="4" id="KW-0378">Hydrolase</keyword>
<evidence type="ECO:0000256" key="3">
    <source>
        <dbReference type="ARBA" id="ARBA00022692"/>
    </source>
</evidence>
<feature type="transmembrane region" description="Helical" evidence="7">
    <location>
        <begin position="310"/>
        <end position="328"/>
    </location>
</feature>
<feature type="transmembrane region" description="Helical" evidence="7">
    <location>
        <begin position="145"/>
        <end position="163"/>
    </location>
</feature>
<proteinExistence type="inferred from homology"/>
<keyword evidence="10" id="KW-1185">Reference proteome</keyword>
<sequence length="346" mass="38815">MSGVSSVMLGLRPATRIFFRSNISVSPSRTFVSYIGRSQSTSILKNAPNLEDNVTNLQKIIPKRFFSQTSILKSRWKPIFNEETTNRYVRLNRFQQYQQQRSGGNPLGSMTILGLSLMAGIYFGSPYLFEHVPPFTYFKTHPKNLVYALLGINVAVFGLWQLPKCWRFLQKYMLLQKDYVTSKISIIGSAFSHQEFWHLGMNMLALWSFGTSLATMLGASNFFSLYMNSAIAGSLFSLWYPKLARLAIVGPSLGASGALFGVLGCFSYLFPHAKILLFVFPVPGGAWVAFLASVAWNAAGCALRWGSFDYAAHLGGSMMGVLYGWYISKAVEKQRQRRLQAAGRWF</sequence>
<keyword evidence="5 7" id="KW-1133">Transmembrane helix</keyword>
<name>A0A6C1DTV9_SACPS</name>
<evidence type="ECO:0000256" key="6">
    <source>
        <dbReference type="ARBA" id="ARBA00023136"/>
    </source>
</evidence>
<dbReference type="PANTHER" id="PTHR43731">
    <property type="entry name" value="RHOMBOID PROTEASE"/>
    <property type="match status" value="1"/>
</dbReference>
<dbReference type="InterPro" id="IPR035952">
    <property type="entry name" value="Rhomboid-like_sf"/>
</dbReference>
<dbReference type="FunFam" id="1.20.1540.10:FF:000012">
    <property type="entry name" value="Rhomboid family protein"/>
    <property type="match status" value="1"/>
</dbReference>
<dbReference type="OrthoDB" id="10260614at2759"/>
<keyword evidence="3 7" id="KW-0812">Transmembrane</keyword>
<dbReference type="Proteomes" id="UP000501346">
    <property type="component" value="Chromosome ScVII"/>
</dbReference>
<feature type="domain" description="Peptidase S54 rhomboid" evidence="8">
    <location>
        <begin position="185"/>
        <end position="329"/>
    </location>
</feature>
<evidence type="ECO:0000256" key="4">
    <source>
        <dbReference type="ARBA" id="ARBA00022801"/>
    </source>
</evidence>
<dbReference type="GO" id="GO:0006465">
    <property type="term" value="P:signal peptide processing"/>
    <property type="evidence" value="ECO:0007669"/>
    <property type="project" value="TreeGrafter"/>
</dbReference>
<feature type="transmembrane region" description="Helical" evidence="7">
    <location>
        <begin position="246"/>
        <end position="269"/>
    </location>
</feature>
<comment type="subcellular location">
    <subcellularLocation>
        <location evidence="1">Membrane</location>
        <topology evidence="1">Multi-pass membrane protein</topology>
    </subcellularLocation>
</comment>
<keyword evidence="6 7" id="KW-0472">Membrane</keyword>
<evidence type="ECO:0000259" key="8">
    <source>
        <dbReference type="Pfam" id="PF01694"/>
    </source>
</evidence>